<sequence length="308" mass="33747">AVELEGSVLEQQTSDDNDDSDSNSGSSESSDVELSVQEAAESSVEEGDDADAVDSFEDEDEDSDEDGDGDEDEDSDDVDDMDVDSEEEAQAQPAINASKAQYQFAMEELERFAPIGQELKTRLLEATIAYHSELLSCVSTASDSSSSDVPTSLKSARNDVDAILETMKQQQGYQVADNVVKFIQSTVQDMSDRYRYILLALEMFVAASVWGVESTARTLEEQTQFDEDLRALLDPRRSQAIARLLGIYLIGEEINLTKKASARATDRDRVNRIARTAAEIFRAAVPRRLQPIAAGQAQIHSQVTAQVA</sequence>
<keyword evidence="3" id="KW-1185">Reference proteome</keyword>
<comment type="caution">
    <text evidence="2">The sequence shown here is derived from an EMBL/GenBank/DDBJ whole genome shotgun (WGS) entry which is preliminary data.</text>
</comment>
<evidence type="ECO:0000313" key="2">
    <source>
        <dbReference type="EMBL" id="KAF9951203.1"/>
    </source>
</evidence>
<feature type="region of interest" description="Disordered" evidence="1">
    <location>
        <begin position="1"/>
        <end position="97"/>
    </location>
</feature>
<feature type="compositionally biased region" description="Low complexity" evidence="1">
    <location>
        <begin position="22"/>
        <end position="42"/>
    </location>
</feature>
<protein>
    <submittedName>
        <fullName evidence="2">Uncharacterized protein</fullName>
    </submittedName>
</protein>
<feature type="non-terminal residue" evidence="2">
    <location>
        <position position="1"/>
    </location>
</feature>
<feature type="compositionally biased region" description="Acidic residues" evidence="1">
    <location>
        <begin position="43"/>
        <end position="89"/>
    </location>
</feature>
<evidence type="ECO:0000313" key="3">
    <source>
        <dbReference type="Proteomes" id="UP000738359"/>
    </source>
</evidence>
<accession>A0A9P6LY38</accession>
<dbReference type="OrthoDB" id="2449149at2759"/>
<dbReference type="Proteomes" id="UP000738359">
    <property type="component" value="Unassembled WGS sequence"/>
</dbReference>
<gene>
    <name evidence="2" type="ORF">BGZ70_001090</name>
</gene>
<proteinExistence type="predicted"/>
<reference evidence="2" key="1">
    <citation type="journal article" date="2020" name="Fungal Divers.">
        <title>Resolving the Mortierellaceae phylogeny through synthesis of multi-gene phylogenetics and phylogenomics.</title>
        <authorList>
            <person name="Vandepol N."/>
            <person name="Liber J."/>
            <person name="Desiro A."/>
            <person name="Na H."/>
            <person name="Kennedy M."/>
            <person name="Barry K."/>
            <person name="Grigoriev I.V."/>
            <person name="Miller A.N."/>
            <person name="O'Donnell K."/>
            <person name="Stajich J.E."/>
            <person name="Bonito G."/>
        </authorList>
    </citation>
    <scope>NUCLEOTIDE SEQUENCE</scope>
    <source>
        <strain evidence="2">CK1249</strain>
    </source>
</reference>
<organism evidence="2 3">
    <name type="scientific">Mortierella alpina</name>
    <name type="common">Oleaginous fungus</name>
    <name type="synonym">Mortierella renispora</name>
    <dbReference type="NCBI Taxonomy" id="64518"/>
    <lineage>
        <taxon>Eukaryota</taxon>
        <taxon>Fungi</taxon>
        <taxon>Fungi incertae sedis</taxon>
        <taxon>Mucoromycota</taxon>
        <taxon>Mortierellomycotina</taxon>
        <taxon>Mortierellomycetes</taxon>
        <taxon>Mortierellales</taxon>
        <taxon>Mortierellaceae</taxon>
        <taxon>Mortierella</taxon>
    </lineage>
</organism>
<dbReference type="AlphaFoldDB" id="A0A9P6LY38"/>
<name>A0A9P6LY38_MORAP</name>
<evidence type="ECO:0000256" key="1">
    <source>
        <dbReference type="SAM" id="MobiDB-lite"/>
    </source>
</evidence>
<dbReference type="EMBL" id="JAAAHY010001225">
    <property type="protein sequence ID" value="KAF9951203.1"/>
    <property type="molecule type" value="Genomic_DNA"/>
</dbReference>